<keyword evidence="12" id="KW-1185">Reference proteome</keyword>
<proteinExistence type="predicted"/>
<dbReference type="InterPro" id="IPR016035">
    <property type="entry name" value="Acyl_Trfase/lysoPLipase"/>
</dbReference>
<dbReference type="AlphaFoldDB" id="A0A1R0KZ36"/>
<dbReference type="InterPro" id="IPR009081">
    <property type="entry name" value="PP-bd_ACP"/>
</dbReference>
<dbReference type="OrthoDB" id="9778690at2"/>
<dbReference type="Gene3D" id="1.10.1200.10">
    <property type="entry name" value="ACP-like"/>
    <property type="match status" value="1"/>
</dbReference>
<dbReference type="FunFam" id="3.40.47.10:FF:000042">
    <property type="entry name" value="Polyketide synthase Pks13"/>
    <property type="match status" value="1"/>
</dbReference>
<dbReference type="InterPro" id="IPR016036">
    <property type="entry name" value="Malonyl_transacylase_ACP-bd"/>
</dbReference>
<evidence type="ECO:0000256" key="7">
    <source>
        <dbReference type="ARBA" id="ARBA00023315"/>
    </source>
</evidence>
<keyword evidence="7" id="KW-0012">Acyltransferase</keyword>
<dbReference type="PANTHER" id="PTHR43775:SF51">
    <property type="entry name" value="INACTIVE PHENOLPHTHIOCEROL SYNTHESIS POLYKETIDE SYNTHASE TYPE I PKS1-RELATED"/>
    <property type="match status" value="1"/>
</dbReference>
<evidence type="ECO:0000256" key="6">
    <source>
        <dbReference type="ARBA" id="ARBA00023268"/>
    </source>
</evidence>
<feature type="domain" description="Ketosynthase family 3 (KS3)" evidence="10">
    <location>
        <begin position="3"/>
        <end position="426"/>
    </location>
</feature>
<keyword evidence="1" id="KW-0596">Phosphopantetheine</keyword>
<dbReference type="SUPFAM" id="SSF52151">
    <property type="entry name" value="FabD/lysophospholipase-like"/>
    <property type="match status" value="1"/>
</dbReference>
<dbReference type="Proteomes" id="UP000187486">
    <property type="component" value="Unassembled WGS sequence"/>
</dbReference>
<dbReference type="InterPro" id="IPR014031">
    <property type="entry name" value="Ketoacyl_synth_C"/>
</dbReference>
<dbReference type="InterPro" id="IPR020806">
    <property type="entry name" value="PKS_PP-bd"/>
</dbReference>
<gene>
    <name evidence="11" type="ORF">BS329_08880</name>
</gene>
<dbReference type="Pfam" id="PF22621">
    <property type="entry name" value="CurL-like_PKS_C"/>
    <property type="match status" value="1"/>
</dbReference>
<dbReference type="GO" id="GO:0004315">
    <property type="term" value="F:3-oxoacyl-[acyl-carrier-protein] synthase activity"/>
    <property type="evidence" value="ECO:0007669"/>
    <property type="project" value="InterPro"/>
</dbReference>
<keyword evidence="4" id="KW-0276">Fatty acid metabolism</keyword>
<dbReference type="PROSITE" id="PS52004">
    <property type="entry name" value="KS3_2"/>
    <property type="match status" value="1"/>
</dbReference>
<dbReference type="CDD" id="cd00833">
    <property type="entry name" value="PKS"/>
    <property type="match status" value="1"/>
</dbReference>
<evidence type="ECO:0000256" key="2">
    <source>
        <dbReference type="ARBA" id="ARBA00022553"/>
    </source>
</evidence>
<evidence type="ECO:0000313" key="12">
    <source>
        <dbReference type="Proteomes" id="UP000187486"/>
    </source>
</evidence>
<evidence type="ECO:0000256" key="4">
    <source>
        <dbReference type="ARBA" id="ARBA00022832"/>
    </source>
</evidence>
<dbReference type="InterPro" id="IPR020841">
    <property type="entry name" value="PKS_Beta-ketoAc_synthase_dom"/>
</dbReference>
<dbReference type="PANTHER" id="PTHR43775">
    <property type="entry name" value="FATTY ACID SYNTHASE"/>
    <property type="match status" value="1"/>
</dbReference>
<dbReference type="InterPro" id="IPR018201">
    <property type="entry name" value="Ketoacyl_synth_AS"/>
</dbReference>
<dbReference type="SUPFAM" id="SSF53901">
    <property type="entry name" value="Thiolase-like"/>
    <property type="match status" value="1"/>
</dbReference>
<dbReference type="Gene3D" id="3.40.47.10">
    <property type="match status" value="1"/>
</dbReference>
<dbReference type="Gene3D" id="3.30.70.3290">
    <property type="match status" value="1"/>
</dbReference>
<dbReference type="SMART" id="SM00823">
    <property type="entry name" value="PKS_PP"/>
    <property type="match status" value="1"/>
</dbReference>
<feature type="region of interest" description="Disordered" evidence="8">
    <location>
        <begin position="855"/>
        <end position="874"/>
    </location>
</feature>
<dbReference type="Pfam" id="PF02801">
    <property type="entry name" value="Ketoacyl-synt_C"/>
    <property type="match status" value="1"/>
</dbReference>
<dbReference type="Pfam" id="PF00109">
    <property type="entry name" value="ketoacyl-synt"/>
    <property type="match status" value="1"/>
</dbReference>
<comment type="caution">
    <text evidence="11">The sequence shown here is derived from an EMBL/GenBank/DDBJ whole genome shotgun (WGS) entry which is preliminary data.</text>
</comment>
<dbReference type="STRING" id="76021.BS329_08880"/>
<dbReference type="RefSeq" id="WP_076157829.1">
    <property type="nucleotide sequence ID" value="NZ_JBEZVB010000060.1"/>
</dbReference>
<evidence type="ECO:0000256" key="8">
    <source>
        <dbReference type="SAM" id="MobiDB-lite"/>
    </source>
</evidence>
<evidence type="ECO:0000313" key="11">
    <source>
        <dbReference type="EMBL" id="OLZ54621.1"/>
    </source>
</evidence>
<organism evidence="11 12">
    <name type="scientific">Amycolatopsis coloradensis</name>
    <dbReference type="NCBI Taxonomy" id="76021"/>
    <lineage>
        <taxon>Bacteria</taxon>
        <taxon>Bacillati</taxon>
        <taxon>Actinomycetota</taxon>
        <taxon>Actinomycetes</taxon>
        <taxon>Pseudonocardiales</taxon>
        <taxon>Pseudonocardiaceae</taxon>
        <taxon>Amycolatopsis</taxon>
    </lineage>
</organism>
<dbReference type="SMART" id="SM00827">
    <property type="entry name" value="PKS_AT"/>
    <property type="match status" value="1"/>
</dbReference>
<keyword evidence="6" id="KW-0511">Multifunctional enzyme</keyword>
<keyword evidence="3" id="KW-0808">Transferase</keyword>
<reference evidence="11 12" key="1">
    <citation type="submission" date="2016-01" db="EMBL/GenBank/DDBJ databases">
        <title>Amycolatopsis coloradensis genome sequencing and assembly.</title>
        <authorList>
            <person name="Mayilraj S."/>
        </authorList>
    </citation>
    <scope>NUCLEOTIDE SEQUENCE [LARGE SCALE GENOMIC DNA]</scope>
    <source>
        <strain evidence="11 12">DSM 44225</strain>
    </source>
</reference>
<dbReference type="InterPro" id="IPR014043">
    <property type="entry name" value="Acyl_transferase_dom"/>
</dbReference>
<dbReference type="InterPro" id="IPR001227">
    <property type="entry name" value="Ac_transferase_dom_sf"/>
</dbReference>
<evidence type="ECO:0000256" key="3">
    <source>
        <dbReference type="ARBA" id="ARBA00022679"/>
    </source>
</evidence>
<dbReference type="Pfam" id="PF00550">
    <property type="entry name" value="PP-binding"/>
    <property type="match status" value="1"/>
</dbReference>
<dbReference type="InterPro" id="IPR016039">
    <property type="entry name" value="Thiolase-like"/>
</dbReference>
<keyword evidence="2" id="KW-0597">Phosphoprotein</keyword>
<evidence type="ECO:0000259" key="9">
    <source>
        <dbReference type="PROSITE" id="PS50075"/>
    </source>
</evidence>
<dbReference type="InterPro" id="IPR014030">
    <property type="entry name" value="Ketoacyl_synth_N"/>
</dbReference>
<dbReference type="PROSITE" id="PS50075">
    <property type="entry name" value="CARRIER"/>
    <property type="match status" value="1"/>
</dbReference>
<dbReference type="PROSITE" id="PS00606">
    <property type="entry name" value="KS3_1"/>
    <property type="match status" value="1"/>
</dbReference>
<evidence type="ECO:0000259" key="10">
    <source>
        <dbReference type="PROSITE" id="PS52004"/>
    </source>
</evidence>
<name>A0A1R0KZ36_9PSEU</name>
<dbReference type="Gene3D" id="3.40.366.10">
    <property type="entry name" value="Malonyl-Coenzyme A Acyl Carrier Protein, domain 2"/>
    <property type="match status" value="1"/>
</dbReference>
<evidence type="ECO:0000256" key="5">
    <source>
        <dbReference type="ARBA" id="ARBA00023098"/>
    </source>
</evidence>
<dbReference type="InterPro" id="IPR036736">
    <property type="entry name" value="ACP-like_sf"/>
</dbReference>
<dbReference type="SUPFAM" id="SSF47336">
    <property type="entry name" value="ACP-like"/>
    <property type="match status" value="1"/>
</dbReference>
<evidence type="ECO:0000256" key="1">
    <source>
        <dbReference type="ARBA" id="ARBA00022450"/>
    </source>
</evidence>
<dbReference type="SUPFAM" id="SSF55048">
    <property type="entry name" value="Probable ACP-binding domain of malonyl-CoA ACP transacylase"/>
    <property type="match status" value="1"/>
</dbReference>
<dbReference type="GO" id="GO:0004312">
    <property type="term" value="F:fatty acid synthase activity"/>
    <property type="evidence" value="ECO:0007669"/>
    <property type="project" value="TreeGrafter"/>
</dbReference>
<dbReference type="EMBL" id="MQUQ01000004">
    <property type="protein sequence ID" value="OLZ54621.1"/>
    <property type="molecule type" value="Genomic_DNA"/>
</dbReference>
<feature type="domain" description="Carrier" evidence="9">
    <location>
        <begin position="883"/>
        <end position="958"/>
    </location>
</feature>
<dbReference type="InterPro" id="IPR050091">
    <property type="entry name" value="PKS_NRPS_Biosynth_Enz"/>
</dbReference>
<dbReference type="GO" id="GO:0006633">
    <property type="term" value="P:fatty acid biosynthetic process"/>
    <property type="evidence" value="ECO:0007669"/>
    <property type="project" value="InterPro"/>
</dbReference>
<dbReference type="GO" id="GO:0031177">
    <property type="term" value="F:phosphopantetheine binding"/>
    <property type="evidence" value="ECO:0007669"/>
    <property type="project" value="InterPro"/>
</dbReference>
<sequence length="969" mass="102860">MTGADLAVVGMACRFPGARDLGEYWRNLRSGVESISFFEEEDLRRNGVEQALLDRPDYVRAAPVLDDPSLFDAEFFGYSPNEAAMIDPQQRIFLECAWSALEHAGQDPGTQPGPVGVYGGAAINTYLLFSGLLSRFTGEYVRTLTASDKDFLSTRVSYKLDLTGPSLTVQTACSTSLVAVHLAAQSLHHGECDLALAGGVSVRIPHRAGYRHERGGILSGDGHCRPFDADADGTIFGSGAGVVVLKRLAEAVADGDTVHAVLKGSAVNNDGAEKVSYAAPSVHRQAAAVVEALADADVDPSTIGYVEAHGTGTRVGDPIEVEALTRAYREWTGDREYCLLGSVKGNLGHLDAAAGVAGLIKTVLALREAEIPASLHYTRANPDIDFADTPFSVCHALTPWRGSGPRRAAVNALGVGGTNAHLVLEQAPEPQPSGPSRPWQLLVLSAKTPSALNAATAALAADLADRPDAGLADAAHTLRIGRRPFRHRRVVVCTGSADAVSGLRTPDAGRAWTGDCPDGTANPVFLIPGQGAQRLRMGAVLSASEPVFRAAFDRCAGLFAAELGADLREIIGDERLASTGYIQPALFSVSYALAELWRSWGVRPAALLGHSIGELTAACLAGVFTLADAVAVVATRGRLTQGLPEGAMIEVGLTEADCQSYVDDDISVAGITGPTRCVLAGPPAAIRELGARLKVPVHPLGVSRAFHSAMVEPAVAPLLEKLSTCTLRPPEIPLVSGVSGTWITTGEATSPEYWAAQLRRPVRLRDGFRTLGVLNRPVLLEVGPGRTLCGLAHRQATTFTAVPSLAGEPEQAGMLAALGRLWLSGVPVDWRALAGDEQRRRVPLPGYPFERRRHWYEPDGSTAPAPVPPPPEETREEKACTEQARTPTEAAVIGVWQAVLGVRDIGVRDNFYDLGGHSVLIPDVVARLGATFQLDLPVLSLVEAPTVAELAERIEDVFRIRSELARSWR</sequence>
<protein>
    <submittedName>
        <fullName evidence="11">Uncharacterized protein</fullName>
    </submittedName>
</protein>
<accession>A0A1R0KZ36</accession>
<dbReference type="Pfam" id="PF00698">
    <property type="entry name" value="Acyl_transf_1"/>
    <property type="match status" value="1"/>
</dbReference>
<dbReference type="SMART" id="SM00825">
    <property type="entry name" value="PKS_KS"/>
    <property type="match status" value="1"/>
</dbReference>
<keyword evidence="5" id="KW-0443">Lipid metabolism</keyword>